<keyword evidence="2" id="KW-1185">Reference proteome</keyword>
<sequence>MVLSVTCDLLFPCSARYSERPNTPLKADLTFHHFGFSQRILDTSDTLLPKSRLQRIPFCRNEEKPCLAGSFVFTFHNGRPVISFRHCCAPRELMIEAAAGNKALTDFKTTDRNCSTSSLCALSKRIPWSPAGAAAKWRAQRGTGLPQTAL</sequence>
<evidence type="ECO:0000313" key="1">
    <source>
        <dbReference type="EMBL" id="OBA23715.1"/>
    </source>
</evidence>
<proteinExistence type="predicted"/>
<name>A0A1A0HI83_9ASCO</name>
<dbReference type="GeneID" id="30026894"/>
<dbReference type="AlphaFoldDB" id="A0A1A0HI83"/>
<organism evidence="1 2">
    <name type="scientific">Metschnikowia bicuspidata var. bicuspidata NRRL YB-4993</name>
    <dbReference type="NCBI Taxonomy" id="869754"/>
    <lineage>
        <taxon>Eukaryota</taxon>
        <taxon>Fungi</taxon>
        <taxon>Dikarya</taxon>
        <taxon>Ascomycota</taxon>
        <taxon>Saccharomycotina</taxon>
        <taxon>Pichiomycetes</taxon>
        <taxon>Metschnikowiaceae</taxon>
        <taxon>Metschnikowia</taxon>
    </lineage>
</organism>
<dbReference type="EMBL" id="LXTC01000001">
    <property type="protein sequence ID" value="OBA23715.1"/>
    <property type="molecule type" value="Genomic_DNA"/>
</dbReference>
<reference evidence="1 2" key="1">
    <citation type="submission" date="2016-05" db="EMBL/GenBank/DDBJ databases">
        <title>Comparative genomics of biotechnologically important yeasts.</title>
        <authorList>
            <consortium name="DOE Joint Genome Institute"/>
            <person name="Riley R."/>
            <person name="Haridas S."/>
            <person name="Wolfe K.H."/>
            <person name="Lopes M.R."/>
            <person name="Hittinger C.T."/>
            <person name="Goker M."/>
            <person name="Salamov A."/>
            <person name="Wisecaver J."/>
            <person name="Long T.M."/>
            <person name="Aerts A.L."/>
            <person name="Barry K."/>
            <person name="Choi C."/>
            <person name="Clum A."/>
            <person name="Coughlan A.Y."/>
            <person name="Deshpande S."/>
            <person name="Douglass A.P."/>
            <person name="Hanson S.J."/>
            <person name="Klenk H.-P."/>
            <person name="LaButti K."/>
            <person name="Lapidus A."/>
            <person name="Lindquist E."/>
            <person name="Lipzen A."/>
            <person name="Meier-kolthoff J.P."/>
            <person name="Ohm R.A."/>
            <person name="Otillar R.P."/>
            <person name="Pangilinan J."/>
            <person name="Peng Y."/>
            <person name="Rokas A."/>
            <person name="Rosa C.A."/>
            <person name="Scheuner C."/>
            <person name="Sibirny A.A."/>
            <person name="Slot J.C."/>
            <person name="Stielow J.B."/>
            <person name="Sun H."/>
            <person name="Kurtzman C.P."/>
            <person name="Blackwell M."/>
            <person name="Grigoriev I.V."/>
            <person name="Jeffries T.W."/>
        </authorList>
    </citation>
    <scope>NUCLEOTIDE SEQUENCE [LARGE SCALE GENOMIC DNA]</scope>
    <source>
        <strain evidence="1 2">NRRL YB-4993</strain>
    </source>
</reference>
<dbReference type="Proteomes" id="UP000092555">
    <property type="component" value="Unassembled WGS sequence"/>
</dbReference>
<protein>
    <submittedName>
        <fullName evidence="1">Uncharacterized protein</fullName>
    </submittedName>
</protein>
<gene>
    <name evidence="1" type="ORF">METBIDRAFT_110948</name>
</gene>
<accession>A0A1A0HI83</accession>
<dbReference type="RefSeq" id="XP_018714196.1">
    <property type="nucleotide sequence ID" value="XM_018853918.1"/>
</dbReference>
<comment type="caution">
    <text evidence="1">The sequence shown here is derived from an EMBL/GenBank/DDBJ whole genome shotgun (WGS) entry which is preliminary data.</text>
</comment>
<evidence type="ECO:0000313" key="2">
    <source>
        <dbReference type="Proteomes" id="UP000092555"/>
    </source>
</evidence>